<dbReference type="Pfam" id="PF00400">
    <property type="entry name" value="WD40"/>
    <property type="match status" value="3"/>
</dbReference>
<evidence type="ECO:0000313" key="5">
    <source>
        <dbReference type="EMBL" id="TKR86690.1"/>
    </source>
</evidence>
<evidence type="ECO:0000256" key="4">
    <source>
        <dbReference type="SAM" id="MobiDB-lite"/>
    </source>
</evidence>
<feature type="region of interest" description="Disordered" evidence="4">
    <location>
        <begin position="389"/>
        <end position="458"/>
    </location>
</feature>
<dbReference type="GO" id="GO:0045717">
    <property type="term" value="P:negative regulation of fatty acid biosynthetic process"/>
    <property type="evidence" value="ECO:0007669"/>
    <property type="project" value="TreeGrafter"/>
</dbReference>
<dbReference type="PROSITE" id="PS50082">
    <property type="entry name" value="WD_REPEATS_2"/>
    <property type="match status" value="2"/>
</dbReference>
<dbReference type="Proteomes" id="UP000298663">
    <property type="component" value="Unassembled WGS sequence"/>
</dbReference>
<evidence type="ECO:0000256" key="2">
    <source>
        <dbReference type="ARBA" id="ARBA00022737"/>
    </source>
</evidence>
<name>A0A4U5NU17_STECR</name>
<accession>A0A4U5NU17</accession>
<dbReference type="SUPFAM" id="SSF50978">
    <property type="entry name" value="WD40 repeat-like"/>
    <property type="match status" value="1"/>
</dbReference>
<dbReference type="InterPro" id="IPR015943">
    <property type="entry name" value="WD40/YVTN_repeat-like_dom_sf"/>
</dbReference>
<feature type="repeat" description="WD" evidence="3">
    <location>
        <begin position="63"/>
        <end position="96"/>
    </location>
</feature>
<protein>
    <submittedName>
        <fullName evidence="5">Uncharacterized protein</fullName>
    </submittedName>
</protein>
<organism evidence="5 6">
    <name type="scientific">Steinernema carpocapsae</name>
    <name type="common">Entomopathogenic nematode</name>
    <dbReference type="NCBI Taxonomy" id="34508"/>
    <lineage>
        <taxon>Eukaryota</taxon>
        <taxon>Metazoa</taxon>
        <taxon>Ecdysozoa</taxon>
        <taxon>Nematoda</taxon>
        <taxon>Chromadorea</taxon>
        <taxon>Rhabditida</taxon>
        <taxon>Tylenchina</taxon>
        <taxon>Panagrolaimomorpha</taxon>
        <taxon>Strongyloidoidea</taxon>
        <taxon>Steinernematidae</taxon>
        <taxon>Steinernema</taxon>
    </lineage>
</organism>
<sequence length="458" mass="51470">MTSRKLFNEMIFQPIQFGKRDQFIPSSVIASLQNREIGISRRSLIAPKTLTTASKRTLYQRDVKGHFGCVNSVEFSTDECRIASGGDDLRVLVWNVADFQVNPNPECVATMESRHTSNIFTISFSKNDDRIYSGGNDAHFLIHDLVTTKRLRVHRLPGAINYIETNPVDDQMVLTASDDSCVRLFDMRDQSSNGAIVVEPDSGGTTYCAKFNPYQSNLVAVCSQFDNLEIYDVRKTDEACCPTYPELSNVMFVDWDELGHGMVGIRSKNEPFFYNIFTGIFCEFESLTYRNTHTMKSCSYLTPGYLITGSDNWDIFLWKIPSTNTMDDYYESHQEHMTIRESAVLAGHRSIVNHVRYSKTNDMIMSCGVEKIIKCWSAYGLANGYRDPQRRRLVPSSHNSSEPPDSVEEDLNMLTMFDNLSSTTAFGSDSSDSSSSDDDTNMSDIGSVDSRTGSASSS</sequence>
<feature type="compositionally biased region" description="Polar residues" evidence="4">
    <location>
        <begin position="418"/>
        <end position="427"/>
    </location>
</feature>
<dbReference type="InterPro" id="IPR045151">
    <property type="entry name" value="DCAF8"/>
</dbReference>
<proteinExistence type="predicted"/>
<dbReference type="InterPro" id="IPR019775">
    <property type="entry name" value="WD40_repeat_CS"/>
</dbReference>
<gene>
    <name evidence="5" type="ORF">L596_011229</name>
</gene>
<feature type="compositionally biased region" description="Polar residues" evidence="4">
    <location>
        <begin position="449"/>
        <end position="458"/>
    </location>
</feature>
<keyword evidence="6" id="KW-1185">Reference proteome</keyword>
<dbReference type="SMART" id="SM00320">
    <property type="entry name" value="WD40"/>
    <property type="match status" value="6"/>
</dbReference>
<dbReference type="InterPro" id="IPR036322">
    <property type="entry name" value="WD40_repeat_dom_sf"/>
</dbReference>
<feature type="repeat" description="WD" evidence="3">
    <location>
        <begin position="345"/>
        <end position="377"/>
    </location>
</feature>
<evidence type="ECO:0000256" key="1">
    <source>
        <dbReference type="ARBA" id="ARBA00022574"/>
    </source>
</evidence>
<dbReference type="PROSITE" id="PS50294">
    <property type="entry name" value="WD_REPEATS_REGION"/>
    <property type="match status" value="1"/>
</dbReference>
<dbReference type="STRING" id="34508.A0A4U5NU17"/>
<dbReference type="GO" id="GO:0005737">
    <property type="term" value="C:cytoplasm"/>
    <property type="evidence" value="ECO:0007669"/>
    <property type="project" value="TreeGrafter"/>
</dbReference>
<reference evidence="5 6" key="2">
    <citation type="journal article" date="2019" name="G3 (Bethesda)">
        <title>Hybrid Assembly of the Genome of the Entomopathogenic Nematode Steinernema carpocapsae Identifies the X-Chromosome.</title>
        <authorList>
            <person name="Serra L."/>
            <person name="Macchietto M."/>
            <person name="Macias-Munoz A."/>
            <person name="McGill C.J."/>
            <person name="Rodriguez I.M."/>
            <person name="Rodriguez B."/>
            <person name="Murad R."/>
            <person name="Mortazavi A."/>
        </authorList>
    </citation>
    <scope>NUCLEOTIDE SEQUENCE [LARGE SCALE GENOMIC DNA]</scope>
    <source>
        <strain evidence="5 6">ALL</strain>
    </source>
</reference>
<dbReference type="EMBL" id="AZBU02000003">
    <property type="protein sequence ID" value="TKR86690.1"/>
    <property type="molecule type" value="Genomic_DNA"/>
</dbReference>
<dbReference type="GO" id="GO:0080008">
    <property type="term" value="C:Cul4-RING E3 ubiquitin ligase complex"/>
    <property type="evidence" value="ECO:0007669"/>
    <property type="project" value="TreeGrafter"/>
</dbReference>
<evidence type="ECO:0000313" key="6">
    <source>
        <dbReference type="Proteomes" id="UP000298663"/>
    </source>
</evidence>
<dbReference type="InterPro" id="IPR001680">
    <property type="entry name" value="WD40_rpt"/>
</dbReference>
<keyword evidence="1 3" id="KW-0853">WD repeat</keyword>
<dbReference type="PROSITE" id="PS00678">
    <property type="entry name" value="WD_REPEATS_1"/>
    <property type="match status" value="1"/>
</dbReference>
<dbReference type="Gene3D" id="2.130.10.10">
    <property type="entry name" value="YVTN repeat-like/Quinoprotein amine dehydrogenase"/>
    <property type="match status" value="3"/>
</dbReference>
<dbReference type="OrthoDB" id="4869960at2759"/>
<evidence type="ECO:0000256" key="3">
    <source>
        <dbReference type="PROSITE-ProRule" id="PRU00221"/>
    </source>
</evidence>
<keyword evidence="2" id="KW-0677">Repeat</keyword>
<reference evidence="5 6" key="1">
    <citation type="journal article" date="2015" name="Genome Biol.">
        <title>Comparative genomics of Steinernema reveals deeply conserved gene regulatory networks.</title>
        <authorList>
            <person name="Dillman A.R."/>
            <person name="Macchietto M."/>
            <person name="Porter C.F."/>
            <person name="Rogers A."/>
            <person name="Williams B."/>
            <person name="Antoshechkin I."/>
            <person name="Lee M.M."/>
            <person name="Goodwin Z."/>
            <person name="Lu X."/>
            <person name="Lewis E.E."/>
            <person name="Goodrich-Blair H."/>
            <person name="Stock S.P."/>
            <person name="Adams B.J."/>
            <person name="Sternberg P.W."/>
            <person name="Mortazavi A."/>
        </authorList>
    </citation>
    <scope>NUCLEOTIDE SEQUENCE [LARGE SCALE GENOMIC DNA]</scope>
    <source>
        <strain evidence="5 6">ALL</strain>
    </source>
</reference>
<comment type="caution">
    <text evidence="5">The sequence shown here is derived from an EMBL/GenBank/DDBJ whole genome shotgun (WGS) entry which is preliminary data.</text>
</comment>
<dbReference type="PANTHER" id="PTHR15574:SF43">
    <property type="entry name" value="DDB1- AND CUL4-ASSOCIATED FACTOR 5"/>
    <property type="match status" value="1"/>
</dbReference>
<dbReference type="AlphaFoldDB" id="A0A4U5NU17"/>
<dbReference type="PANTHER" id="PTHR15574">
    <property type="entry name" value="WD REPEAT DOMAIN-CONTAINING FAMILY"/>
    <property type="match status" value="1"/>
</dbReference>